<evidence type="ECO:0000313" key="8">
    <source>
        <dbReference type="Proteomes" id="UP000261016"/>
    </source>
</evidence>
<feature type="domain" description="ABC transporter" evidence="4">
    <location>
        <begin position="6"/>
        <end position="221"/>
    </location>
</feature>
<dbReference type="Proteomes" id="UP000814367">
    <property type="component" value="Unassembled WGS sequence"/>
</dbReference>
<gene>
    <name evidence="6" type="ORF">D3Z30_01195</name>
    <name evidence="7" type="ORF">DXC19_04130</name>
    <name evidence="5" type="ORF">G8J23_06975</name>
</gene>
<evidence type="ECO:0000256" key="3">
    <source>
        <dbReference type="ARBA" id="ARBA00022840"/>
    </source>
</evidence>
<dbReference type="Proteomes" id="UP000481807">
    <property type="component" value="Unassembled WGS sequence"/>
</dbReference>
<evidence type="ECO:0000313" key="5">
    <source>
        <dbReference type="EMBL" id="MCG6225723.1"/>
    </source>
</evidence>
<dbReference type="PANTHER" id="PTHR42939:SF1">
    <property type="entry name" value="ABC TRANSPORTER ATP-BINDING PROTEIN ALBC-RELATED"/>
    <property type="match status" value="1"/>
</dbReference>
<evidence type="ECO:0000256" key="2">
    <source>
        <dbReference type="ARBA" id="ARBA00022741"/>
    </source>
</evidence>
<dbReference type="InterPro" id="IPR003593">
    <property type="entry name" value="AAA+_ATPase"/>
</dbReference>
<dbReference type="EMBL" id="JAANHJ010000001">
    <property type="protein sequence ID" value="MCG6225723.1"/>
    <property type="molecule type" value="Genomic_DNA"/>
</dbReference>
<dbReference type="PANTHER" id="PTHR42939">
    <property type="entry name" value="ABC TRANSPORTER ATP-BINDING PROTEIN ALBC-RELATED"/>
    <property type="match status" value="1"/>
</dbReference>
<organism evidence="7 8">
    <name type="scientific">Staphylococcus warneri</name>
    <dbReference type="NCBI Taxonomy" id="1292"/>
    <lineage>
        <taxon>Bacteria</taxon>
        <taxon>Bacillati</taxon>
        <taxon>Bacillota</taxon>
        <taxon>Bacilli</taxon>
        <taxon>Bacillales</taxon>
        <taxon>Staphylococcaceae</taxon>
        <taxon>Staphylococcus</taxon>
    </lineage>
</organism>
<reference evidence="5 10" key="3">
    <citation type="submission" date="2020-03" db="EMBL/GenBank/DDBJ databases">
        <title>Comparative genetics of Staphylococcus warneri persistents from caprine mastitis.</title>
        <authorList>
            <person name="Franca C.A."/>
            <person name="Rosa D.S."/>
            <person name="Silva A."/>
            <person name="Rodrigues D.L.N."/>
            <person name="Santos R.G."/>
            <person name="Castillo R.E.H."/>
            <person name="Moreira M.A.S."/>
            <person name="Lima M.C."/>
            <person name="Gouveia G.V."/>
            <person name="Gouveia J.J.S."/>
            <person name="Souza R.F.S."/>
            <person name="Bertram B."/>
            <person name="Azevedo V."/>
            <person name="Costa M."/>
        </authorList>
    </citation>
    <scope>NUCLEOTIDE SEQUENCE [LARGE SCALE GENOMIC DNA]</scope>
    <source>
        <strain evidence="5 10">Cap 9.2</strain>
    </source>
</reference>
<evidence type="ECO:0000313" key="10">
    <source>
        <dbReference type="Proteomes" id="UP000814367"/>
    </source>
</evidence>
<keyword evidence="3 7" id="KW-0067">ATP-binding</keyword>
<evidence type="ECO:0000313" key="7">
    <source>
        <dbReference type="EMBL" id="RGM32702.1"/>
    </source>
</evidence>
<dbReference type="GO" id="GO:0016887">
    <property type="term" value="F:ATP hydrolysis activity"/>
    <property type="evidence" value="ECO:0007669"/>
    <property type="project" value="InterPro"/>
</dbReference>
<dbReference type="InterPro" id="IPR051782">
    <property type="entry name" value="ABC_Transporter_VariousFunc"/>
</dbReference>
<dbReference type="InterPro" id="IPR027417">
    <property type="entry name" value="P-loop_NTPase"/>
</dbReference>
<dbReference type="SMART" id="SM00382">
    <property type="entry name" value="AAA"/>
    <property type="match status" value="1"/>
</dbReference>
<dbReference type="AlphaFoldDB" id="A0A364UTD6"/>
<keyword evidence="1" id="KW-0813">Transport</keyword>
<dbReference type="EMBL" id="QSTD01000001">
    <property type="protein sequence ID" value="RGM32702.1"/>
    <property type="molecule type" value="Genomic_DNA"/>
</dbReference>
<dbReference type="Pfam" id="PF00005">
    <property type="entry name" value="ABC_tran"/>
    <property type="match status" value="1"/>
</dbReference>
<dbReference type="InterPro" id="IPR003439">
    <property type="entry name" value="ABC_transporter-like_ATP-bd"/>
</dbReference>
<accession>A0A364UTD6</accession>
<dbReference type="Proteomes" id="UP000261016">
    <property type="component" value="Unassembled WGS sequence"/>
</dbReference>
<protein>
    <submittedName>
        <fullName evidence="7">ABC transporter ATP-binding protein</fullName>
    </submittedName>
</protein>
<keyword evidence="10" id="KW-1185">Reference proteome</keyword>
<dbReference type="Gene3D" id="3.40.50.300">
    <property type="entry name" value="P-loop containing nucleotide triphosphate hydrolases"/>
    <property type="match status" value="1"/>
</dbReference>
<reference evidence="7 8" key="1">
    <citation type="submission" date="2018-08" db="EMBL/GenBank/DDBJ databases">
        <title>A genome reference for cultivated species of the human gut microbiota.</title>
        <authorList>
            <person name="Zou Y."/>
            <person name="Xue W."/>
            <person name="Luo G."/>
        </authorList>
    </citation>
    <scope>NUCLEOTIDE SEQUENCE [LARGE SCALE GENOMIC DNA]</scope>
    <source>
        <strain evidence="7 8">OM08-17AT</strain>
    </source>
</reference>
<evidence type="ECO:0000256" key="1">
    <source>
        <dbReference type="ARBA" id="ARBA00022448"/>
    </source>
</evidence>
<dbReference type="GO" id="GO:0005524">
    <property type="term" value="F:ATP binding"/>
    <property type="evidence" value="ECO:0007669"/>
    <property type="project" value="UniProtKB-KW"/>
</dbReference>
<proteinExistence type="predicted"/>
<name>A0A364UTD6_STAWA</name>
<reference evidence="6 9" key="2">
    <citation type="submission" date="2018-08" db="EMBL/GenBank/DDBJ databases">
        <title>Murine metabolic-syndrome-specific gut microbial biobank.</title>
        <authorList>
            <person name="Liu C."/>
        </authorList>
    </citation>
    <scope>NUCLEOTIDE SEQUENCE [LARGE SCALE GENOMIC DNA]</scope>
    <source>
        <strain evidence="6 9">1XD21-27</strain>
    </source>
</reference>
<evidence type="ECO:0000313" key="9">
    <source>
        <dbReference type="Proteomes" id="UP000481807"/>
    </source>
</evidence>
<dbReference type="RefSeq" id="WP_002466851.1">
    <property type="nucleotide sequence ID" value="NZ_CABMFV010000001.1"/>
</dbReference>
<evidence type="ECO:0000259" key="4">
    <source>
        <dbReference type="PROSITE" id="PS50893"/>
    </source>
</evidence>
<sequence length="279" mass="31854">MTTEAIVANHISKSINHKEIINDLSITIPKHSMTHIQGHNGSGKTITLQLLAQLISPSKGNIKVNGRISYAPDYLPNDLNLTVREYLSFIRHLNHLHINDQYLNNMISNMHLEPFLSHRLKNCSKGTQQKVNLIQCLASKADIYLLDEPFNGLDESSLAYLLSQLKLLKNKATIILTAHDSLIYHHIITHTFDLESQELKEITTTMSKYKIISFNIDNIENKEDLIYHFKMKHDTTILKNTNNTNYIKLKVPAKETNVVLKKLIHKNVTIDSVINEEGD</sequence>
<comment type="caution">
    <text evidence="7">The sequence shown here is derived from an EMBL/GenBank/DDBJ whole genome shotgun (WGS) entry which is preliminary data.</text>
</comment>
<evidence type="ECO:0000313" key="6">
    <source>
        <dbReference type="EMBL" id="NBH29595.1"/>
    </source>
</evidence>
<dbReference type="PROSITE" id="PS50893">
    <property type="entry name" value="ABC_TRANSPORTER_2"/>
    <property type="match status" value="1"/>
</dbReference>
<dbReference type="EMBL" id="QXWP01000001">
    <property type="protein sequence ID" value="NBH29595.1"/>
    <property type="molecule type" value="Genomic_DNA"/>
</dbReference>
<keyword evidence="2" id="KW-0547">Nucleotide-binding</keyword>
<dbReference type="SUPFAM" id="SSF52540">
    <property type="entry name" value="P-loop containing nucleoside triphosphate hydrolases"/>
    <property type="match status" value="1"/>
</dbReference>